<dbReference type="RefSeq" id="WP_088484521.1">
    <property type="nucleotide sequence ID" value="NZ_JBCNLH010000012.1"/>
</dbReference>
<evidence type="ECO:0008006" key="3">
    <source>
        <dbReference type="Google" id="ProtNLM"/>
    </source>
</evidence>
<evidence type="ECO:0000313" key="2">
    <source>
        <dbReference type="Proteomes" id="UP000197446"/>
    </source>
</evidence>
<keyword evidence="2" id="KW-1185">Reference proteome</keyword>
<dbReference type="SUPFAM" id="SSF81301">
    <property type="entry name" value="Nucleotidyltransferase"/>
    <property type="match status" value="1"/>
</dbReference>
<dbReference type="PANTHER" id="PTHR34822:SF1">
    <property type="entry name" value="GRPB FAMILY PROTEIN"/>
    <property type="match status" value="1"/>
</dbReference>
<gene>
    <name evidence="1" type="ORF">CDO81_17525</name>
</gene>
<dbReference type="EMBL" id="NISI01000007">
    <property type="protein sequence ID" value="OWR02631.1"/>
    <property type="molecule type" value="Genomic_DNA"/>
</dbReference>
<comment type="caution">
    <text evidence="1">The sequence shown here is derived from an EMBL/GenBank/DDBJ whole genome shotgun (WGS) entry which is preliminary data.</text>
</comment>
<dbReference type="Proteomes" id="UP000197446">
    <property type="component" value="Unassembled WGS sequence"/>
</dbReference>
<accession>A0A254N3C3</accession>
<dbReference type="Pfam" id="PF04229">
    <property type="entry name" value="GrpB"/>
    <property type="match status" value="1"/>
</dbReference>
<name>A0A254N3C3_9BURK</name>
<organism evidence="1 2">
    <name type="scientific">Roseateles puraquae</name>
    <dbReference type="NCBI Taxonomy" id="431059"/>
    <lineage>
        <taxon>Bacteria</taxon>
        <taxon>Pseudomonadati</taxon>
        <taxon>Pseudomonadota</taxon>
        <taxon>Betaproteobacteria</taxon>
        <taxon>Burkholderiales</taxon>
        <taxon>Sphaerotilaceae</taxon>
        <taxon>Roseateles</taxon>
    </lineage>
</organism>
<protein>
    <recommendedName>
        <fullName evidence="3">GrpB family protein</fullName>
    </recommendedName>
</protein>
<evidence type="ECO:0000313" key="1">
    <source>
        <dbReference type="EMBL" id="OWR02631.1"/>
    </source>
</evidence>
<dbReference type="PANTHER" id="PTHR34822">
    <property type="entry name" value="GRPB DOMAIN PROTEIN (AFU_ORTHOLOGUE AFUA_1G01530)"/>
    <property type="match status" value="1"/>
</dbReference>
<dbReference type="InterPro" id="IPR007344">
    <property type="entry name" value="GrpB/CoaE"/>
</dbReference>
<dbReference type="InterPro" id="IPR043519">
    <property type="entry name" value="NT_sf"/>
</dbReference>
<reference evidence="1 2" key="1">
    <citation type="journal article" date="2007" name="Int. J. Syst. Evol. Microbiol.">
        <title>Description of Pelomonas aquatica sp. nov. and Pelomonas puraquae sp. nov., isolated from industrial and haemodialysis water.</title>
        <authorList>
            <person name="Gomila M."/>
            <person name="Bowien B."/>
            <person name="Falsen E."/>
            <person name="Moore E.R."/>
            <person name="Lalucat J."/>
        </authorList>
    </citation>
    <scope>NUCLEOTIDE SEQUENCE [LARGE SCALE GENOMIC DNA]</scope>
    <source>
        <strain evidence="1 2">CCUG 52769</strain>
    </source>
</reference>
<dbReference type="Gene3D" id="3.30.460.10">
    <property type="entry name" value="Beta Polymerase, domain 2"/>
    <property type="match status" value="1"/>
</dbReference>
<proteinExistence type="predicted"/>
<dbReference type="AlphaFoldDB" id="A0A254N3C3"/>
<sequence length="165" mass="18346">MHLLQPTEYQPVIASRFALARAQIQRLLPNAVVEHIGSSAIPGAVSKGDLDIYVSVAPSDHATSISILRGHGYAEKLDTLRNEHLCMLEWHYPDEAHAVQLVARGSPFEMFLVFRDALLACPALVDEYNQIKRSAAHLSATEYRAAKSGFIERVLRETKSQERAP</sequence>
<dbReference type="OrthoDB" id="9799092at2"/>